<protein>
    <submittedName>
        <fullName evidence="1">Uncharacterized protein</fullName>
    </submittedName>
</protein>
<reference evidence="1 2" key="2">
    <citation type="submission" date="2020-07" db="EMBL/GenBank/DDBJ databases">
        <title>Genome assembly of wild tea tree DASZ reveals pedigree and selection history of tea varieties.</title>
        <authorList>
            <person name="Zhang W."/>
        </authorList>
    </citation>
    <scope>NUCLEOTIDE SEQUENCE [LARGE SCALE GENOMIC DNA]</scope>
    <source>
        <strain evidence="2">cv. G240</strain>
        <tissue evidence="1">Leaf</tissue>
    </source>
</reference>
<proteinExistence type="predicted"/>
<reference evidence="2" key="1">
    <citation type="journal article" date="2020" name="Nat. Commun.">
        <title>Genome assembly of wild tea tree DASZ reveals pedigree and selection history of tea varieties.</title>
        <authorList>
            <person name="Zhang W."/>
            <person name="Zhang Y."/>
            <person name="Qiu H."/>
            <person name="Guo Y."/>
            <person name="Wan H."/>
            <person name="Zhang X."/>
            <person name="Scossa F."/>
            <person name="Alseekh S."/>
            <person name="Zhang Q."/>
            <person name="Wang P."/>
            <person name="Xu L."/>
            <person name="Schmidt M.H."/>
            <person name="Jia X."/>
            <person name="Li D."/>
            <person name="Zhu A."/>
            <person name="Guo F."/>
            <person name="Chen W."/>
            <person name="Ni D."/>
            <person name="Usadel B."/>
            <person name="Fernie A.R."/>
            <person name="Wen W."/>
        </authorList>
    </citation>
    <scope>NUCLEOTIDE SEQUENCE [LARGE SCALE GENOMIC DNA]</scope>
    <source>
        <strain evidence="2">cv. G240</strain>
    </source>
</reference>
<dbReference type="InterPro" id="IPR052147">
    <property type="entry name" value="PP2-like/Lectin"/>
</dbReference>
<dbReference type="Pfam" id="PF14299">
    <property type="entry name" value="PP2"/>
    <property type="match status" value="1"/>
</dbReference>
<name>A0A7J7HLY8_CAMSI</name>
<dbReference type="Proteomes" id="UP000593564">
    <property type="component" value="Unassembled WGS sequence"/>
</dbReference>
<keyword evidence="2" id="KW-1185">Reference proteome</keyword>
<dbReference type="CDD" id="cd09272">
    <property type="entry name" value="RNase_HI_RT_Ty1"/>
    <property type="match status" value="1"/>
</dbReference>
<dbReference type="GO" id="GO:0030246">
    <property type="term" value="F:carbohydrate binding"/>
    <property type="evidence" value="ECO:0007669"/>
    <property type="project" value="InterPro"/>
</dbReference>
<organism evidence="1 2">
    <name type="scientific">Camellia sinensis</name>
    <name type="common">Tea plant</name>
    <name type="synonym">Thea sinensis</name>
    <dbReference type="NCBI Taxonomy" id="4442"/>
    <lineage>
        <taxon>Eukaryota</taxon>
        <taxon>Viridiplantae</taxon>
        <taxon>Streptophyta</taxon>
        <taxon>Embryophyta</taxon>
        <taxon>Tracheophyta</taxon>
        <taxon>Spermatophyta</taxon>
        <taxon>Magnoliopsida</taxon>
        <taxon>eudicotyledons</taxon>
        <taxon>Gunneridae</taxon>
        <taxon>Pentapetalae</taxon>
        <taxon>asterids</taxon>
        <taxon>Ericales</taxon>
        <taxon>Theaceae</taxon>
        <taxon>Camellia</taxon>
    </lineage>
</organism>
<dbReference type="InterPro" id="IPR025886">
    <property type="entry name" value="PP2-like"/>
</dbReference>
<comment type="caution">
    <text evidence="1">The sequence shown here is derived from an EMBL/GenBank/DDBJ whole genome shotgun (WGS) entry which is preliminary data.</text>
</comment>
<dbReference type="PANTHER" id="PTHR48478:SF1">
    <property type="entry name" value="LECTIN-LIKE"/>
    <property type="match status" value="1"/>
</dbReference>
<accession>A0A7J7HLY8</accession>
<dbReference type="AlphaFoldDB" id="A0A7J7HLY8"/>
<dbReference type="EMBL" id="JACBKZ010000003">
    <property type="protein sequence ID" value="KAF5953447.1"/>
    <property type="molecule type" value="Genomic_DNA"/>
</dbReference>
<sequence length="330" mass="38234">MYPHSYSYPHPCFIGDSDWVGDVDDCKSTTGFVFYLGDPAFIWSSKKQPIVTLSTCETEYVAIAAGACHAIWLRNLLKEVQEPQQEATKIYVDNKSAIQWCLMGLQRSNKLNKPARQIHQGKQRKLQQRKGITRPPLNFPAILKDANISIDMSSPDKLCEQLYTGKYFVDKKSNKNCFVLFARELDICWNENPQYWRWTTLKETSFNIYLVWHAVVKRLKWLSYCRGQLNGAIDLSPGIVYEIVFVVRMIKYEDFSLKLTIILPNSKKRTRNESLNEKPLGSWFDIQLGEFKMSPENVGTMEFSLEDHAELWKSGLIEKCAIIRPKKEPE</sequence>
<gene>
    <name evidence="1" type="ORF">HYC85_006303</name>
</gene>
<evidence type="ECO:0000313" key="2">
    <source>
        <dbReference type="Proteomes" id="UP000593564"/>
    </source>
</evidence>
<dbReference type="PANTHER" id="PTHR48478">
    <property type="entry name" value="LECTIN-LIKE"/>
    <property type="match status" value="1"/>
</dbReference>
<evidence type="ECO:0000313" key="1">
    <source>
        <dbReference type="EMBL" id="KAF5953447.1"/>
    </source>
</evidence>